<sequence length="98" mass="11448">MKEILPESEQTAGYGTERAELLVQEFMELVDENGFVQFDDHGPMNRTDRQTLANQILKNYDTIRNGEDIDDETKEEAARRMGKARPMLMQMAYRNKFD</sequence>
<dbReference type="STRING" id="1797298.A2988_01055"/>
<dbReference type="Proteomes" id="UP000176650">
    <property type="component" value="Unassembled WGS sequence"/>
</dbReference>
<evidence type="ECO:0000313" key="2">
    <source>
        <dbReference type="Proteomes" id="UP000176650"/>
    </source>
</evidence>
<gene>
    <name evidence="1" type="ORF">A2988_01055</name>
</gene>
<dbReference type="EMBL" id="MEYS01000002">
    <property type="protein sequence ID" value="OGD34058.1"/>
    <property type="molecule type" value="Genomic_DNA"/>
</dbReference>
<proteinExistence type="predicted"/>
<evidence type="ECO:0000313" key="1">
    <source>
        <dbReference type="EMBL" id="OGD34058.1"/>
    </source>
</evidence>
<name>A0A1F5BU03_9BACT</name>
<comment type="caution">
    <text evidence="1">The sequence shown here is derived from an EMBL/GenBank/DDBJ whole genome shotgun (WGS) entry which is preliminary data.</text>
</comment>
<dbReference type="AlphaFoldDB" id="A0A1F5BU03"/>
<organism evidence="1 2">
    <name type="scientific">Candidatus Azambacteria bacterium RIFCSPLOWO2_01_FULL_46_25</name>
    <dbReference type="NCBI Taxonomy" id="1797298"/>
    <lineage>
        <taxon>Bacteria</taxon>
        <taxon>Candidatus Azamiibacteriota</taxon>
    </lineage>
</organism>
<reference evidence="1 2" key="1">
    <citation type="journal article" date="2016" name="Nat. Commun.">
        <title>Thousands of microbial genomes shed light on interconnected biogeochemical processes in an aquifer system.</title>
        <authorList>
            <person name="Anantharaman K."/>
            <person name="Brown C.T."/>
            <person name="Hug L.A."/>
            <person name="Sharon I."/>
            <person name="Castelle C.J."/>
            <person name="Probst A.J."/>
            <person name="Thomas B.C."/>
            <person name="Singh A."/>
            <person name="Wilkins M.J."/>
            <person name="Karaoz U."/>
            <person name="Brodie E.L."/>
            <person name="Williams K.H."/>
            <person name="Hubbard S.S."/>
            <person name="Banfield J.F."/>
        </authorList>
    </citation>
    <scope>NUCLEOTIDE SEQUENCE [LARGE SCALE GENOMIC DNA]</scope>
</reference>
<accession>A0A1F5BU03</accession>
<protein>
    <submittedName>
        <fullName evidence="1">Uncharacterized protein</fullName>
    </submittedName>
</protein>